<dbReference type="InterPro" id="IPR050399">
    <property type="entry name" value="HPr"/>
</dbReference>
<feature type="domain" description="HPr" evidence="4">
    <location>
        <begin position="1"/>
        <end position="86"/>
    </location>
</feature>
<evidence type="ECO:0000313" key="5">
    <source>
        <dbReference type="EMBL" id="MBO8434934.1"/>
    </source>
</evidence>
<gene>
    <name evidence="5" type="ORF">IAC55_06410</name>
</gene>
<sequence>MVEGVAKVYNPTGLHDYSISQLTNFTNKFKCRIYLIQDNIVSNAKSTLNVLMLDLEQGSDVTVRVDGMNEENVLKEVIHYIESFKS</sequence>
<dbReference type="Pfam" id="PF00381">
    <property type="entry name" value="PTS-HPr"/>
    <property type="match status" value="1"/>
</dbReference>
<evidence type="ECO:0000259" key="4">
    <source>
        <dbReference type="PROSITE" id="PS51350"/>
    </source>
</evidence>
<dbReference type="PROSITE" id="PS51350">
    <property type="entry name" value="PTS_HPR_DOM"/>
    <property type="match status" value="1"/>
</dbReference>
<dbReference type="EMBL" id="JADIMX010000120">
    <property type="protein sequence ID" value="MBO8434934.1"/>
    <property type="molecule type" value="Genomic_DNA"/>
</dbReference>
<organism evidence="5 6">
    <name type="scientific">Candidatus Fimicola merdigallinarum</name>
    <dbReference type="NCBI Taxonomy" id="2840819"/>
    <lineage>
        <taxon>Bacteria</taxon>
        <taxon>Bacillati</taxon>
        <taxon>Bacillota</taxon>
        <taxon>Clostridia</taxon>
        <taxon>Lachnospirales</taxon>
        <taxon>Lachnospiraceae</taxon>
        <taxon>Lachnospiraceae incertae sedis</taxon>
        <taxon>Candidatus Fimicola</taxon>
    </lineage>
</organism>
<keyword evidence="2" id="KW-0963">Cytoplasm</keyword>
<name>A0A9D9DVW7_9FIRM</name>
<comment type="subcellular location">
    <subcellularLocation>
        <location evidence="1">Cytoplasm</location>
    </subcellularLocation>
</comment>
<protein>
    <submittedName>
        <fullName evidence="5">HPr family phosphocarrier protein</fullName>
    </submittedName>
</protein>
<dbReference type="GO" id="GO:0005737">
    <property type="term" value="C:cytoplasm"/>
    <property type="evidence" value="ECO:0007669"/>
    <property type="project" value="UniProtKB-SubCell"/>
</dbReference>
<dbReference type="InterPro" id="IPR000032">
    <property type="entry name" value="HPr-like"/>
</dbReference>
<keyword evidence="3" id="KW-0598">Phosphotransferase system</keyword>
<dbReference type="PANTHER" id="PTHR33705">
    <property type="entry name" value="PHOSPHOCARRIER PROTEIN HPR"/>
    <property type="match status" value="1"/>
</dbReference>
<evidence type="ECO:0000313" key="6">
    <source>
        <dbReference type="Proteomes" id="UP000823611"/>
    </source>
</evidence>
<dbReference type="SUPFAM" id="SSF55594">
    <property type="entry name" value="HPr-like"/>
    <property type="match status" value="1"/>
</dbReference>
<dbReference type="PRINTS" id="PR00107">
    <property type="entry name" value="PHOSPHOCPHPR"/>
</dbReference>
<dbReference type="NCBIfam" id="TIGR01003">
    <property type="entry name" value="PTS_HPr_family"/>
    <property type="match status" value="1"/>
</dbReference>
<proteinExistence type="predicted"/>
<dbReference type="AlphaFoldDB" id="A0A9D9DVW7"/>
<reference evidence="5" key="2">
    <citation type="journal article" date="2021" name="PeerJ">
        <title>Extensive microbial diversity within the chicken gut microbiome revealed by metagenomics and culture.</title>
        <authorList>
            <person name="Gilroy R."/>
            <person name="Ravi A."/>
            <person name="Getino M."/>
            <person name="Pursley I."/>
            <person name="Horton D.L."/>
            <person name="Alikhan N.F."/>
            <person name="Baker D."/>
            <person name="Gharbi K."/>
            <person name="Hall N."/>
            <person name="Watson M."/>
            <person name="Adriaenssens E.M."/>
            <person name="Foster-Nyarko E."/>
            <person name="Jarju S."/>
            <person name="Secka A."/>
            <person name="Antonio M."/>
            <person name="Oren A."/>
            <person name="Chaudhuri R.R."/>
            <person name="La Ragione R."/>
            <person name="Hildebrand F."/>
            <person name="Pallen M.J."/>
        </authorList>
    </citation>
    <scope>NUCLEOTIDE SEQUENCE</scope>
    <source>
        <strain evidence="5">F6-4510</strain>
    </source>
</reference>
<dbReference type="GO" id="GO:0009401">
    <property type="term" value="P:phosphoenolpyruvate-dependent sugar phosphotransferase system"/>
    <property type="evidence" value="ECO:0007669"/>
    <property type="project" value="UniProtKB-KW"/>
</dbReference>
<evidence type="ECO:0000256" key="2">
    <source>
        <dbReference type="ARBA" id="ARBA00022490"/>
    </source>
</evidence>
<reference evidence="5" key="1">
    <citation type="submission" date="2020-10" db="EMBL/GenBank/DDBJ databases">
        <authorList>
            <person name="Gilroy R."/>
        </authorList>
    </citation>
    <scope>NUCLEOTIDE SEQUENCE</scope>
    <source>
        <strain evidence="5">F6-4510</strain>
    </source>
</reference>
<evidence type="ECO:0000256" key="3">
    <source>
        <dbReference type="ARBA" id="ARBA00022683"/>
    </source>
</evidence>
<dbReference type="InterPro" id="IPR035895">
    <property type="entry name" value="HPr-like_sf"/>
</dbReference>
<comment type="caution">
    <text evidence="5">The sequence shown here is derived from an EMBL/GenBank/DDBJ whole genome shotgun (WGS) entry which is preliminary data.</text>
</comment>
<dbReference type="PANTHER" id="PTHR33705:SF2">
    <property type="entry name" value="PHOSPHOCARRIER PROTEIN NPR"/>
    <property type="match status" value="1"/>
</dbReference>
<accession>A0A9D9DVW7</accession>
<dbReference type="Proteomes" id="UP000823611">
    <property type="component" value="Unassembled WGS sequence"/>
</dbReference>
<dbReference type="Gene3D" id="3.30.1340.10">
    <property type="entry name" value="HPr-like"/>
    <property type="match status" value="1"/>
</dbReference>
<evidence type="ECO:0000256" key="1">
    <source>
        <dbReference type="ARBA" id="ARBA00004496"/>
    </source>
</evidence>
<dbReference type="CDD" id="cd00367">
    <property type="entry name" value="PTS-HPr_like"/>
    <property type="match status" value="1"/>
</dbReference>